<dbReference type="PANTHER" id="PTHR43638:SF3">
    <property type="entry name" value="ALDEHYDE REDUCTASE"/>
    <property type="match status" value="1"/>
</dbReference>
<dbReference type="EMBL" id="CP009056">
    <property type="protein sequence ID" value="AJA44641.1"/>
    <property type="molecule type" value="Genomic_DNA"/>
</dbReference>
<proteinExistence type="predicted"/>
<dbReference type="STRING" id="1267021.FPB0191_00815"/>
<dbReference type="GO" id="GO:0016491">
    <property type="term" value="F:oxidoreductase activity"/>
    <property type="evidence" value="ECO:0007669"/>
    <property type="project" value="InterPro"/>
</dbReference>
<dbReference type="HOGENOM" id="CLU_023205_2_3_6"/>
<evidence type="ECO:0000313" key="5">
    <source>
        <dbReference type="EMBL" id="AJA44641.1"/>
    </source>
</evidence>
<dbReference type="InterPro" id="IPR036812">
    <property type="entry name" value="NAD(P)_OxRdtase_dom_sf"/>
</dbReference>
<dbReference type="PRINTS" id="PR00069">
    <property type="entry name" value="ALDKETRDTASE"/>
</dbReference>
<dbReference type="CDD" id="cd19138">
    <property type="entry name" value="AKR_YeaE"/>
    <property type="match status" value="1"/>
</dbReference>
<name>A0A0A7S5U0_FRIPE</name>
<dbReference type="Gene3D" id="3.20.20.100">
    <property type="entry name" value="NADP-dependent oxidoreductase domain"/>
    <property type="match status" value="1"/>
</dbReference>
<evidence type="ECO:0000313" key="6">
    <source>
        <dbReference type="Proteomes" id="UP000030901"/>
    </source>
</evidence>
<evidence type="ECO:0000256" key="1">
    <source>
        <dbReference type="PIRSR" id="PIRSR000097-1"/>
    </source>
</evidence>
<dbReference type="Pfam" id="PF00248">
    <property type="entry name" value="Aldo_ket_red"/>
    <property type="match status" value="1"/>
</dbReference>
<evidence type="ECO:0000256" key="3">
    <source>
        <dbReference type="PIRSR" id="PIRSR000097-3"/>
    </source>
</evidence>
<dbReference type="OrthoDB" id="9772407at2"/>
<dbReference type="Proteomes" id="UP000030901">
    <property type="component" value="Chromosome"/>
</dbReference>
<gene>
    <name evidence="5" type="ORF">FPB0191_00815</name>
</gene>
<sequence>MVLKKSVTLPDGTRIPALGQGTWVMGEDSTLQQQEITALKLGIEHGLTLIDTAEMYGNGGAEIVVGKAIKGIRDKVFIVSKVLPINASFQKTILACNHSLKRLQIDCLDMYLLHWRGVVPLTETFDAMQTLVEQGKIKRWGVSNFDIKDLNEVESYVDHHQIMTNQILYNLSRRGIEFDLLPWCRQKGLPCMAYSPIERGSILSHQSLIDIAHKHNATPAQIALAWVLRTDDIIAIPKASSSEHVIDNIKSLDIKLTSEDLALLDKSFPEPKHKIPLEMH</sequence>
<dbReference type="PIRSF" id="PIRSF000097">
    <property type="entry name" value="AKR"/>
    <property type="match status" value="1"/>
</dbReference>
<dbReference type="SUPFAM" id="SSF51430">
    <property type="entry name" value="NAD(P)-linked oxidoreductase"/>
    <property type="match status" value="1"/>
</dbReference>
<feature type="site" description="Lowers pKa of active site Tyr" evidence="3">
    <location>
        <position position="81"/>
    </location>
</feature>
<organism evidence="5 6">
    <name type="scientific">Frischella perrara</name>
    <dbReference type="NCBI Taxonomy" id="1267021"/>
    <lineage>
        <taxon>Bacteria</taxon>
        <taxon>Pseudomonadati</taxon>
        <taxon>Pseudomonadota</taxon>
        <taxon>Gammaproteobacteria</taxon>
        <taxon>Orbales</taxon>
        <taxon>Orbaceae</taxon>
        <taxon>Frischella</taxon>
    </lineage>
</organism>
<dbReference type="KEGG" id="fpp:FPB0191_00815"/>
<dbReference type="PANTHER" id="PTHR43638">
    <property type="entry name" value="OXIDOREDUCTASE, ALDO/KETO REDUCTASE FAMILY PROTEIN"/>
    <property type="match status" value="1"/>
</dbReference>
<reference evidence="5 6" key="1">
    <citation type="journal article" date="2014" name="Appl. Environ. Microbiol.">
        <title>Gut symbionts from distinct hosts exhibit genotoxic activity via divergent colibactin biosynthetic pathways.</title>
        <authorList>
            <person name="Engel P."/>
            <person name="Vizcaino M.I."/>
            <person name="Crawford J.M."/>
        </authorList>
    </citation>
    <scope>NUCLEOTIDE SEQUENCE [LARGE SCALE GENOMIC DNA]</scope>
    <source>
        <strain evidence="5 6">PEB0191</strain>
    </source>
</reference>
<dbReference type="InterPro" id="IPR020471">
    <property type="entry name" value="AKR"/>
</dbReference>
<feature type="domain" description="NADP-dependent oxidoreductase" evidence="4">
    <location>
        <begin position="18"/>
        <end position="266"/>
    </location>
</feature>
<dbReference type="AlphaFoldDB" id="A0A0A7S5U0"/>
<feature type="active site" description="Proton donor" evidence="1">
    <location>
        <position position="56"/>
    </location>
</feature>
<evidence type="ECO:0000256" key="2">
    <source>
        <dbReference type="PIRSR" id="PIRSR000097-2"/>
    </source>
</evidence>
<dbReference type="InterPro" id="IPR023210">
    <property type="entry name" value="NADP_OxRdtase_dom"/>
</dbReference>
<dbReference type="RefSeq" id="WP_039104219.1">
    <property type="nucleotide sequence ID" value="NZ_CALYQC010000015.1"/>
</dbReference>
<keyword evidence="6" id="KW-1185">Reference proteome</keyword>
<protein>
    <submittedName>
        <fullName evidence="5">Aldo/keto reductase</fullName>
    </submittedName>
</protein>
<feature type="binding site" evidence="2">
    <location>
        <position position="114"/>
    </location>
    <ligand>
        <name>substrate</name>
    </ligand>
</feature>
<evidence type="ECO:0000259" key="4">
    <source>
        <dbReference type="Pfam" id="PF00248"/>
    </source>
</evidence>
<accession>A0A0A7S5U0</accession>